<dbReference type="SUPFAM" id="SSF52047">
    <property type="entry name" value="RNI-like"/>
    <property type="match status" value="1"/>
</dbReference>
<protein>
    <submittedName>
        <fullName evidence="1">Predicted protein</fullName>
    </submittedName>
</protein>
<gene>
    <name evidence="1" type="ORF">LACBIDRAFT_324536</name>
</gene>
<dbReference type="Gene3D" id="3.80.10.10">
    <property type="entry name" value="Ribonuclease Inhibitor"/>
    <property type="match status" value="1"/>
</dbReference>
<accession>B0D281</accession>
<dbReference type="AlphaFoldDB" id="B0D281"/>
<reference evidence="1 2" key="1">
    <citation type="journal article" date="2008" name="Nature">
        <title>The genome of Laccaria bicolor provides insights into mycorrhizal symbiosis.</title>
        <authorList>
            <person name="Martin F."/>
            <person name="Aerts A."/>
            <person name="Ahren D."/>
            <person name="Brun A."/>
            <person name="Danchin E.G.J."/>
            <person name="Duchaussoy F."/>
            <person name="Gibon J."/>
            <person name="Kohler A."/>
            <person name="Lindquist E."/>
            <person name="Pereda V."/>
            <person name="Salamov A."/>
            <person name="Shapiro H.J."/>
            <person name="Wuyts J."/>
            <person name="Blaudez D."/>
            <person name="Buee M."/>
            <person name="Brokstein P."/>
            <person name="Canbaeck B."/>
            <person name="Cohen D."/>
            <person name="Courty P.E."/>
            <person name="Coutinho P.M."/>
            <person name="Delaruelle C."/>
            <person name="Detter J.C."/>
            <person name="Deveau A."/>
            <person name="DiFazio S."/>
            <person name="Duplessis S."/>
            <person name="Fraissinet-Tachet L."/>
            <person name="Lucic E."/>
            <person name="Frey-Klett P."/>
            <person name="Fourrey C."/>
            <person name="Feussner I."/>
            <person name="Gay G."/>
            <person name="Grimwood J."/>
            <person name="Hoegger P.J."/>
            <person name="Jain P."/>
            <person name="Kilaru S."/>
            <person name="Labbe J."/>
            <person name="Lin Y.C."/>
            <person name="Legue V."/>
            <person name="Le Tacon F."/>
            <person name="Marmeisse R."/>
            <person name="Melayah D."/>
            <person name="Montanini B."/>
            <person name="Muratet M."/>
            <person name="Nehls U."/>
            <person name="Niculita-Hirzel H."/>
            <person name="Oudot-Le Secq M.P."/>
            <person name="Peter M."/>
            <person name="Quesneville H."/>
            <person name="Rajashekar B."/>
            <person name="Reich M."/>
            <person name="Rouhier N."/>
            <person name="Schmutz J."/>
            <person name="Yin T."/>
            <person name="Chalot M."/>
            <person name="Henrissat B."/>
            <person name="Kuees U."/>
            <person name="Lucas S."/>
            <person name="Van de Peer Y."/>
            <person name="Podila G.K."/>
            <person name="Polle A."/>
            <person name="Pukkila P.J."/>
            <person name="Richardson P.M."/>
            <person name="Rouze P."/>
            <person name="Sanders I.R."/>
            <person name="Stajich J.E."/>
            <person name="Tunlid A."/>
            <person name="Tuskan G."/>
            <person name="Grigoriev I.V."/>
        </authorList>
    </citation>
    <scope>NUCLEOTIDE SEQUENCE [LARGE SCALE GENOMIC DNA]</scope>
    <source>
        <strain evidence="2">S238N-H82 / ATCC MYA-4686</strain>
    </source>
</reference>
<dbReference type="GeneID" id="6073641"/>
<proteinExistence type="predicted"/>
<dbReference type="OrthoDB" id="2865328at2759"/>
<dbReference type="KEGG" id="lbc:LACBIDRAFT_324536"/>
<dbReference type="HOGENOM" id="CLU_018544_10_0_1"/>
<dbReference type="InParanoid" id="B0D281"/>
<organism evidence="2">
    <name type="scientific">Laccaria bicolor (strain S238N-H82 / ATCC MYA-4686)</name>
    <name type="common">Bicoloured deceiver</name>
    <name type="synonym">Laccaria laccata var. bicolor</name>
    <dbReference type="NCBI Taxonomy" id="486041"/>
    <lineage>
        <taxon>Eukaryota</taxon>
        <taxon>Fungi</taxon>
        <taxon>Dikarya</taxon>
        <taxon>Basidiomycota</taxon>
        <taxon>Agaricomycotina</taxon>
        <taxon>Agaricomycetes</taxon>
        <taxon>Agaricomycetidae</taxon>
        <taxon>Agaricales</taxon>
        <taxon>Agaricineae</taxon>
        <taxon>Hydnangiaceae</taxon>
        <taxon>Laccaria</taxon>
    </lineage>
</organism>
<sequence>MFDAGVITQHLSDDIKHVSWLKSPPASYVKDLADARQRIAYENCLLSPIGRLPLEILQSIFLACLPEGFIEANPNTAPLLLCQISFPLAELWLERSKPMPLSICLPFDTDLGCDPRPDDVWSLIRLFFQHLSRWKSVHMCLRDLLHYDCLLPLKGDVSTGLSPMLENLELYFPPGSVVDLQMSDLGFRDLGDVVPMIWTSSPRLHTLTLNATAARYVLQILQTCPNIRDCEFHLIDDRVLLHPYVPELTLPHLHTLNIRARNTIWNLLYFLTTPSLRKLTIEGEKQWSRYGFQRFIDQSSCSIEEFSMINVFISPSKLLYALEHIGTAVKILRIHIHPRQPTVKPISDAILRAITSYLLVPNLEVLNMDCDGMDPEDYQLFVEMITSRLGWQSSSQPGLRAVHSHSHSAQTLRKICLSADEDTAHMHADSIKWFKSLRKYGVDVEDDSAWRDHRIDTDLSLYTYWV</sequence>
<name>B0D281_LACBS</name>
<dbReference type="RefSeq" id="XP_001877997.1">
    <property type="nucleotide sequence ID" value="XM_001877962.1"/>
</dbReference>
<dbReference type="InterPro" id="IPR032675">
    <property type="entry name" value="LRR_dom_sf"/>
</dbReference>
<evidence type="ECO:0000313" key="2">
    <source>
        <dbReference type="Proteomes" id="UP000001194"/>
    </source>
</evidence>
<dbReference type="Proteomes" id="UP000001194">
    <property type="component" value="Unassembled WGS sequence"/>
</dbReference>
<keyword evidence="2" id="KW-1185">Reference proteome</keyword>
<evidence type="ECO:0000313" key="1">
    <source>
        <dbReference type="EMBL" id="EDR10696.1"/>
    </source>
</evidence>
<dbReference type="EMBL" id="DS547096">
    <property type="protein sequence ID" value="EDR10696.1"/>
    <property type="molecule type" value="Genomic_DNA"/>
</dbReference>